<dbReference type="Proteomes" id="UP000250321">
    <property type="component" value="Unassembled WGS sequence"/>
</dbReference>
<comment type="caution">
    <text evidence="1">The sequence shown here is derived from an EMBL/GenBank/DDBJ whole genome shotgun (WGS) entry which is preliminary data.</text>
</comment>
<protein>
    <submittedName>
        <fullName evidence="1">Uncharacterized protein</fullName>
    </submittedName>
</protein>
<dbReference type="EMBL" id="PJQY01002511">
    <property type="protein sequence ID" value="PQP92948.1"/>
    <property type="molecule type" value="Genomic_DNA"/>
</dbReference>
<sequence>MLVDGCWDACSNQRMEVDSWDGRWNACSSRREEGRWVLAVAEKLVATKKG</sequence>
<keyword evidence="2" id="KW-1185">Reference proteome</keyword>
<proteinExistence type="predicted"/>
<gene>
    <name evidence="1" type="ORF">Pyn_33724</name>
</gene>
<dbReference type="AlphaFoldDB" id="A0A314XLP5"/>
<reference evidence="1 2" key="1">
    <citation type="submission" date="2018-02" db="EMBL/GenBank/DDBJ databases">
        <title>Draft genome of wild Prunus yedoensis var. nudiflora.</title>
        <authorList>
            <person name="Baek S."/>
            <person name="Kim J.-H."/>
            <person name="Choi K."/>
            <person name="Kim G.-B."/>
            <person name="Cho A."/>
            <person name="Jang H."/>
            <person name="Shin C.-H."/>
            <person name="Yu H.-J."/>
            <person name="Mun J.-H."/>
        </authorList>
    </citation>
    <scope>NUCLEOTIDE SEQUENCE [LARGE SCALE GENOMIC DNA]</scope>
    <source>
        <strain evidence="2">cv. Jeju island</strain>
        <tissue evidence="1">Leaf</tissue>
    </source>
</reference>
<organism evidence="1 2">
    <name type="scientific">Prunus yedoensis var. nudiflora</name>
    <dbReference type="NCBI Taxonomy" id="2094558"/>
    <lineage>
        <taxon>Eukaryota</taxon>
        <taxon>Viridiplantae</taxon>
        <taxon>Streptophyta</taxon>
        <taxon>Embryophyta</taxon>
        <taxon>Tracheophyta</taxon>
        <taxon>Spermatophyta</taxon>
        <taxon>Magnoliopsida</taxon>
        <taxon>eudicotyledons</taxon>
        <taxon>Gunneridae</taxon>
        <taxon>Pentapetalae</taxon>
        <taxon>rosids</taxon>
        <taxon>fabids</taxon>
        <taxon>Rosales</taxon>
        <taxon>Rosaceae</taxon>
        <taxon>Amygdaloideae</taxon>
        <taxon>Amygdaleae</taxon>
        <taxon>Prunus</taxon>
    </lineage>
</organism>
<evidence type="ECO:0000313" key="2">
    <source>
        <dbReference type="Proteomes" id="UP000250321"/>
    </source>
</evidence>
<name>A0A314XLP5_PRUYE</name>
<evidence type="ECO:0000313" key="1">
    <source>
        <dbReference type="EMBL" id="PQP92948.1"/>
    </source>
</evidence>
<accession>A0A314XLP5</accession>